<dbReference type="AlphaFoldDB" id="A0A1D6I2E0"/>
<gene>
    <name evidence="1" type="ORF">ZEAMMB73_Zm00001d020156</name>
</gene>
<dbReference type="InParanoid" id="A0A1D6I2E0"/>
<protein>
    <submittedName>
        <fullName evidence="1">Uncharacterized protein</fullName>
    </submittedName>
</protein>
<proteinExistence type="predicted"/>
<organism evidence="1">
    <name type="scientific">Zea mays</name>
    <name type="common">Maize</name>
    <dbReference type="NCBI Taxonomy" id="4577"/>
    <lineage>
        <taxon>Eukaryota</taxon>
        <taxon>Viridiplantae</taxon>
        <taxon>Streptophyta</taxon>
        <taxon>Embryophyta</taxon>
        <taxon>Tracheophyta</taxon>
        <taxon>Spermatophyta</taxon>
        <taxon>Magnoliopsida</taxon>
        <taxon>Liliopsida</taxon>
        <taxon>Poales</taxon>
        <taxon>Poaceae</taxon>
        <taxon>PACMAD clade</taxon>
        <taxon>Panicoideae</taxon>
        <taxon>Andropogonodae</taxon>
        <taxon>Andropogoneae</taxon>
        <taxon>Tripsacinae</taxon>
        <taxon>Zea</taxon>
    </lineage>
</organism>
<sequence>MILEIGIGFSSSMTIAKRIASEIGVEASFLIKRKAQRKKHFDENEYNEEILQAEKDFELTKNRFEELQTFKSIFGFLLSSTTLKTLNDTELEACCSEFTKTFSSLDSFDVE</sequence>
<evidence type="ECO:0000313" key="1">
    <source>
        <dbReference type="EMBL" id="ONM54354.1"/>
    </source>
</evidence>
<dbReference type="EMBL" id="CM007650">
    <property type="protein sequence ID" value="ONM54354.1"/>
    <property type="molecule type" value="Genomic_DNA"/>
</dbReference>
<name>A0A1D6I2E0_MAIZE</name>
<accession>A0A1D6I2E0</accession>
<dbReference type="STRING" id="4577.A0A1D6I2E0"/>
<feature type="non-terminal residue" evidence="1">
    <location>
        <position position="111"/>
    </location>
</feature>
<reference evidence="1" key="1">
    <citation type="submission" date="2015-12" db="EMBL/GenBank/DDBJ databases">
        <title>Update maize B73 reference genome by single molecule sequencing technologies.</title>
        <authorList>
            <consortium name="Maize Genome Sequencing Project"/>
            <person name="Ware D."/>
        </authorList>
    </citation>
    <scope>NUCLEOTIDE SEQUENCE [LARGE SCALE GENOMIC DNA]</scope>
    <source>
        <tissue evidence="1">Seedling</tissue>
    </source>
</reference>